<reference evidence="4" key="1">
    <citation type="submission" date="2019-10" db="EMBL/GenBank/DDBJ databases">
        <title>Antimicrobial potential of Antarctic Bacteria.</title>
        <authorList>
            <person name="Benaud N."/>
            <person name="Edwards R.J."/>
            <person name="Ferrari B.C."/>
        </authorList>
    </citation>
    <scope>NUCLEOTIDE SEQUENCE [LARGE SCALE GENOMIC DNA]</scope>
    <source>
        <strain evidence="4">NBH77</strain>
    </source>
</reference>
<keyword evidence="2" id="KW-1133">Transmembrane helix</keyword>
<feature type="compositionally biased region" description="Low complexity" evidence="1">
    <location>
        <begin position="117"/>
        <end position="138"/>
    </location>
</feature>
<dbReference type="Proteomes" id="UP000515764">
    <property type="component" value="Chromosome"/>
</dbReference>
<keyword evidence="4" id="KW-1185">Reference proteome</keyword>
<organism evidence="3 4">
    <name type="scientific">Streptomyces rutgersensis</name>
    <dbReference type="NCBI Taxonomy" id="53451"/>
    <lineage>
        <taxon>Bacteria</taxon>
        <taxon>Bacillati</taxon>
        <taxon>Actinomycetota</taxon>
        <taxon>Actinomycetes</taxon>
        <taxon>Kitasatosporales</taxon>
        <taxon>Streptomycetaceae</taxon>
        <taxon>Streptomyces</taxon>
        <taxon>Streptomyces diastaticus group</taxon>
    </lineage>
</organism>
<gene>
    <name evidence="3" type="ORF">F0345_22090</name>
</gene>
<evidence type="ECO:0000313" key="3">
    <source>
        <dbReference type="EMBL" id="QNE83473.1"/>
    </source>
</evidence>
<protein>
    <submittedName>
        <fullName evidence="3">DUF4190 domain-containing protein</fullName>
    </submittedName>
</protein>
<feature type="compositionally biased region" description="Basic and acidic residues" evidence="1">
    <location>
        <begin position="39"/>
        <end position="49"/>
    </location>
</feature>
<sequence>MTGHRHEGVGAMPEDEHQAERRREDTDESSPATVIEYGTPRDDDGDGRTEPSAGERGARDDRGADRTSAGAGEASAADPDGRTFADASVAGPSLTKSTDTEPAVTPASGAPEPRTGAPAAATPDGAVAADAAAAGVTAEPRERRGLWAPPDPADRSPGPAPYGAQPLGASPGGHGAAPAPHGAGSPYAAASPLTPPRSGGPVPPPPIGPEGPGPAPVGPQQPAPWSAPYGAPQTGPVPPPYAAAAQSPAPYGVAHGAGPGYPVAYGYTGWGWPTGLRNGMGDAGLALGIIALVLFIAFPLAMILGVLALIFGGIGHARARRGEAGNRGQALAGMICGGVGLVLATLVLVLVVSTADEEPNGRMDEGGYSATSVR</sequence>
<feature type="transmembrane region" description="Helical" evidence="2">
    <location>
        <begin position="285"/>
        <end position="311"/>
    </location>
</feature>
<feature type="compositionally biased region" description="Basic and acidic residues" evidence="1">
    <location>
        <begin position="56"/>
        <end position="65"/>
    </location>
</feature>
<keyword evidence="2" id="KW-0812">Transmembrane</keyword>
<feature type="transmembrane region" description="Helical" evidence="2">
    <location>
        <begin position="331"/>
        <end position="353"/>
    </location>
</feature>
<keyword evidence="2" id="KW-0472">Membrane</keyword>
<feature type="region of interest" description="Disordered" evidence="1">
    <location>
        <begin position="1"/>
        <end position="243"/>
    </location>
</feature>
<dbReference type="EMBL" id="CP045704">
    <property type="protein sequence ID" value="QNE83473.1"/>
    <property type="molecule type" value="Genomic_DNA"/>
</dbReference>
<accession>A0ABX6RRV5</accession>
<evidence type="ECO:0000256" key="1">
    <source>
        <dbReference type="SAM" id="MobiDB-lite"/>
    </source>
</evidence>
<feature type="compositionally biased region" description="Pro residues" evidence="1">
    <location>
        <begin position="201"/>
        <end position="222"/>
    </location>
</feature>
<evidence type="ECO:0000313" key="4">
    <source>
        <dbReference type="Proteomes" id="UP000515764"/>
    </source>
</evidence>
<proteinExistence type="predicted"/>
<name>A0ABX6RRV5_9ACTN</name>
<evidence type="ECO:0000256" key="2">
    <source>
        <dbReference type="SAM" id="Phobius"/>
    </source>
</evidence>
<feature type="compositionally biased region" description="Low complexity" evidence="1">
    <location>
        <begin position="176"/>
        <end position="200"/>
    </location>
</feature>
<feature type="compositionally biased region" description="Basic and acidic residues" evidence="1">
    <location>
        <begin position="1"/>
        <end position="25"/>
    </location>
</feature>